<comment type="caution">
    <text evidence="1">The sequence shown here is derived from an EMBL/GenBank/DDBJ whole genome shotgun (WGS) entry which is preliminary data.</text>
</comment>
<sequence length="192" mass="22138">MKPLLEIRTIPMSVEYKINKARYEIINTDASVEITHNKSGIKMQMKPIKLKLDTVETNGLDGDFLRNGIKSTYVAKVNYAEESNMMLNINIRDNPIPEILLNKFSSDVNFNLEFVPTVGSEMSWDPQELSIKYEMDKLNFDWKINRPEINFIPGNIEIIIKEYPRVEINYTGKPIYVPASADPDYKPIDTFA</sequence>
<evidence type="ECO:0000313" key="1">
    <source>
        <dbReference type="EMBL" id="MBP1925761.1"/>
    </source>
</evidence>
<keyword evidence="2" id="KW-1185">Reference proteome</keyword>
<accession>A0ABS4GDJ5</accession>
<dbReference type="RefSeq" id="WP_209511505.1">
    <property type="nucleotide sequence ID" value="NZ_JAGGKS010000004.1"/>
</dbReference>
<dbReference type="EMBL" id="JAGGKS010000004">
    <property type="protein sequence ID" value="MBP1925761.1"/>
    <property type="molecule type" value="Genomic_DNA"/>
</dbReference>
<dbReference type="Proteomes" id="UP001519342">
    <property type="component" value="Unassembled WGS sequence"/>
</dbReference>
<dbReference type="InterPro" id="IPR045527">
    <property type="entry name" value="DUF6470"/>
</dbReference>
<evidence type="ECO:0008006" key="3">
    <source>
        <dbReference type="Google" id="ProtNLM"/>
    </source>
</evidence>
<protein>
    <recommendedName>
        <fullName evidence="3">MHD domain-containing protein</fullName>
    </recommendedName>
</protein>
<proteinExistence type="predicted"/>
<gene>
    <name evidence="1" type="ORF">J2Z76_001622</name>
</gene>
<evidence type="ECO:0000313" key="2">
    <source>
        <dbReference type="Proteomes" id="UP001519342"/>
    </source>
</evidence>
<reference evidence="1 2" key="1">
    <citation type="submission" date="2021-03" db="EMBL/GenBank/DDBJ databases">
        <title>Genomic Encyclopedia of Type Strains, Phase IV (KMG-IV): sequencing the most valuable type-strain genomes for metagenomic binning, comparative biology and taxonomic classification.</title>
        <authorList>
            <person name="Goeker M."/>
        </authorList>
    </citation>
    <scope>NUCLEOTIDE SEQUENCE [LARGE SCALE GENOMIC DNA]</scope>
    <source>
        <strain evidence="1 2">DSM 24004</strain>
    </source>
</reference>
<name>A0ABS4GDJ5_9FIRM</name>
<dbReference type="Pfam" id="PF20074">
    <property type="entry name" value="DUF6470"/>
    <property type="match status" value="1"/>
</dbReference>
<organism evidence="1 2">
    <name type="scientific">Sedimentibacter acidaminivorans</name>
    <dbReference type="NCBI Taxonomy" id="913099"/>
    <lineage>
        <taxon>Bacteria</taxon>
        <taxon>Bacillati</taxon>
        <taxon>Bacillota</taxon>
        <taxon>Tissierellia</taxon>
        <taxon>Sedimentibacter</taxon>
    </lineage>
</organism>